<evidence type="ECO:0000313" key="11">
    <source>
        <dbReference type="Proteomes" id="UP000823612"/>
    </source>
</evidence>
<evidence type="ECO:0000256" key="4">
    <source>
        <dbReference type="ARBA" id="ARBA00023157"/>
    </source>
</evidence>
<reference evidence="10" key="1">
    <citation type="submission" date="2020-10" db="EMBL/GenBank/DDBJ databases">
        <authorList>
            <person name="Gilroy R."/>
        </authorList>
    </citation>
    <scope>NUCLEOTIDE SEQUENCE</scope>
    <source>
        <strain evidence="10">2889</strain>
    </source>
</reference>
<keyword evidence="5" id="KW-0676">Redox-active center</keyword>
<dbReference type="PRINTS" id="PR00421">
    <property type="entry name" value="THIOREDOXIN"/>
</dbReference>
<feature type="signal peptide" evidence="8">
    <location>
        <begin position="1"/>
        <end position="27"/>
    </location>
</feature>
<dbReference type="PANTHER" id="PTHR45663">
    <property type="entry name" value="GEO12009P1"/>
    <property type="match status" value="1"/>
</dbReference>
<dbReference type="Proteomes" id="UP000823612">
    <property type="component" value="Unassembled WGS sequence"/>
</dbReference>
<evidence type="ECO:0000256" key="3">
    <source>
        <dbReference type="ARBA" id="ARBA00022982"/>
    </source>
</evidence>
<dbReference type="PROSITE" id="PS51257">
    <property type="entry name" value="PROKAR_LIPOPROTEIN"/>
    <property type="match status" value="1"/>
</dbReference>
<evidence type="ECO:0000259" key="9">
    <source>
        <dbReference type="PROSITE" id="PS51352"/>
    </source>
</evidence>
<gene>
    <name evidence="10" type="primary">trxA</name>
    <name evidence="10" type="ORF">IAB08_03415</name>
</gene>
<evidence type="ECO:0000256" key="7">
    <source>
        <dbReference type="SAM" id="MobiDB-lite"/>
    </source>
</evidence>
<dbReference type="FunFam" id="3.40.30.10:FF:000229">
    <property type="entry name" value="Thioredoxin (TRX)"/>
    <property type="match status" value="1"/>
</dbReference>
<sequence length="166" mass="18290">MKQKTLLIGTLLLSALLSACGSPNSPASQPKETKQTENQQTPKTKNTMNTIHLSKAEFLSKVYDFEANPQQWKFEGDKPAIVDFYATWCGPCKALGPILEDVAKEYAGKVDIYKVDVDQERELAQAFGIRSVPTLLFIPASGEPSMAPGAPTYSQLKEIIDKQLLK</sequence>
<accession>A0A9D9DW23</accession>
<dbReference type="GO" id="GO:0015035">
    <property type="term" value="F:protein-disulfide reductase activity"/>
    <property type="evidence" value="ECO:0007669"/>
    <property type="project" value="UniProtKB-UniRule"/>
</dbReference>
<dbReference type="EMBL" id="JADIMZ010000049">
    <property type="protein sequence ID" value="MBO8432329.1"/>
    <property type="molecule type" value="Genomic_DNA"/>
</dbReference>
<evidence type="ECO:0000256" key="1">
    <source>
        <dbReference type="ARBA" id="ARBA00008987"/>
    </source>
</evidence>
<name>A0A9D9DW23_9BACT</name>
<dbReference type="SUPFAM" id="SSF52833">
    <property type="entry name" value="Thioredoxin-like"/>
    <property type="match status" value="1"/>
</dbReference>
<dbReference type="Gene3D" id="3.40.30.10">
    <property type="entry name" value="Glutaredoxin"/>
    <property type="match status" value="1"/>
</dbReference>
<dbReference type="InterPro" id="IPR005746">
    <property type="entry name" value="Thioredoxin"/>
</dbReference>
<evidence type="ECO:0000313" key="10">
    <source>
        <dbReference type="EMBL" id="MBO8432329.1"/>
    </source>
</evidence>
<dbReference type="InterPro" id="IPR036249">
    <property type="entry name" value="Thioredoxin-like_sf"/>
</dbReference>
<protein>
    <recommendedName>
        <fullName evidence="6">Thioredoxin</fullName>
    </recommendedName>
</protein>
<keyword evidence="2" id="KW-0813">Transport</keyword>
<dbReference type="CDD" id="cd02947">
    <property type="entry name" value="TRX_family"/>
    <property type="match status" value="1"/>
</dbReference>
<keyword evidence="8" id="KW-0732">Signal</keyword>
<keyword evidence="4" id="KW-1015">Disulfide bond</keyword>
<comment type="caution">
    <text evidence="10">The sequence shown here is derived from an EMBL/GenBank/DDBJ whole genome shotgun (WGS) entry which is preliminary data.</text>
</comment>
<feature type="chain" id="PRO_5039513166" description="Thioredoxin" evidence="8">
    <location>
        <begin position="28"/>
        <end position="166"/>
    </location>
</feature>
<dbReference type="NCBIfam" id="TIGR01068">
    <property type="entry name" value="thioredoxin"/>
    <property type="match status" value="1"/>
</dbReference>
<dbReference type="PANTHER" id="PTHR45663:SF11">
    <property type="entry name" value="GEO12009P1"/>
    <property type="match status" value="1"/>
</dbReference>
<dbReference type="Pfam" id="PF00085">
    <property type="entry name" value="Thioredoxin"/>
    <property type="match status" value="1"/>
</dbReference>
<feature type="domain" description="Thioredoxin" evidence="9">
    <location>
        <begin position="56"/>
        <end position="165"/>
    </location>
</feature>
<organism evidence="10 11">
    <name type="scientific">Candidatus Pullibacteroides excrementavium</name>
    <dbReference type="NCBI Taxonomy" id="2840905"/>
    <lineage>
        <taxon>Bacteria</taxon>
        <taxon>Pseudomonadati</taxon>
        <taxon>Bacteroidota</taxon>
        <taxon>Bacteroidia</taxon>
        <taxon>Bacteroidales</taxon>
        <taxon>Candidatus Pullibacteroides</taxon>
    </lineage>
</organism>
<evidence type="ECO:0000256" key="2">
    <source>
        <dbReference type="ARBA" id="ARBA00022448"/>
    </source>
</evidence>
<dbReference type="GO" id="GO:0005829">
    <property type="term" value="C:cytosol"/>
    <property type="evidence" value="ECO:0007669"/>
    <property type="project" value="TreeGrafter"/>
</dbReference>
<dbReference type="PROSITE" id="PS51352">
    <property type="entry name" value="THIOREDOXIN_2"/>
    <property type="match status" value="1"/>
</dbReference>
<dbReference type="AlphaFoldDB" id="A0A9D9DW23"/>
<dbReference type="InterPro" id="IPR013766">
    <property type="entry name" value="Thioredoxin_domain"/>
</dbReference>
<dbReference type="GO" id="GO:0045454">
    <property type="term" value="P:cell redox homeostasis"/>
    <property type="evidence" value="ECO:0007669"/>
    <property type="project" value="TreeGrafter"/>
</dbReference>
<keyword evidence="3" id="KW-0249">Electron transport</keyword>
<feature type="region of interest" description="Disordered" evidence="7">
    <location>
        <begin position="22"/>
        <end position="46"/>
    </location>
</feature>
<evidence type="ECO:0000256" key="8">
    <source>
        <dbReference type="SAM" id="SignalP"/>
    </source>
</evidence>
<evidence type="ECO:0000256" key="5">
    <source>
        <dbReference type="ARBA" id="ARBA00023284"/>
    </source>
</evidence>
<dbReference type="PROSITE" id="PS00194">
    <property type="entry name" value="THIOREDOXIN_1"/>
    <property type="match status" value="1"/>
</dbReference>
<dbReference type="InterPro" id="IPR017937">
    <property type="entry name" value="Thioredoxin_CS"/>
</dbReference>
<evidence type="ECO:0000256" key="6">
    <source>
        <dbReference type="NCBIfam" id="TIGR01068"/>
    </source>
</evidence>
<comment type="similarity">
    <text evidence="1">Belongs to the thioredoxin family.</text>
</comment>
<reference evidence="10" key="2">
    <citation type="journal article" date="2021" name="PeerJ">
        <title>Extensive microbial diversity within the chicken gut microbiome revealed by metagenomics and culture.</title>
        <authorList>
            <person name="Gilroy R."/>
            <person name="Ravi A."/>
            <person name="Getino M."/>
            <person name="Pursley I."/>
            <person name="Horton D.L."/>
            <person name="Alikhan N.F."/>
            <person name="Baker D."/>
            <person name="Gharbi K."/>
            <person name="Hall N."/>
            <person name="Watson M."/>
            <person name="Adriaenssens E.M."/>
            <person name="Foster-Nyarko E."/>
            <person name="Jarju S."/>
            <person name="Secka A."/>
            <person name="Antonio M."/>
            <person name="Oren A."/>
            <person name="Chaudhuri R.R."/>
            <person name="La Ragione R."/>
            <person name="Hildebrand F."/>
            <person name="Pallen M.J."/>
        </authorList>
    </citation>
    <scope>NUCLEOTIDE SEQUENCE</scope>
    <source>
        <strain evidence="10">2889</strain>
    </source>
</reference>
<proteinExistence type="inferred from homology"/>